<sequence>MILAMNEELSPLHKTGTWDLVHLPPGKHAPGCRWVYKIKTKSDGSLERYKARLTFAPVAKMTSVRTLLVVASAHQWNLSQMDVKNAFLNGDLFKEVCMVPPPAPRAWFEKFSADIGSLGFQSNSHDPALFVRSTFIGRILLLLYVVDMILTNDDLDGITQLKLALHDQFQKAHITNTPFELNVRYTPSDGTPLDC</sequence>
<dbReference type="Pfam" id="PF07727">
    <property type="entry name" value="RVT_2"/>
    <property type="match status" value="2"/>
</dbReference>
<dbReference type="InterPro" id="IPR013103">
    <property type="entry name" value="RVT_2"/>
</dbReference>
<dbReference type="EMBL" id="AP019303">
    <property type="protein sequence ID" value="BBH07272.1"/>
    <property type="molecule type" value="Genomic_DNA"/>
</dbReference>
<feature type="domain" description="Reverse transcriptase Ty1/copia-type" evidence="1">
    <location>
        <begin position="17"/>
        <end position="102"/>
    </location>
</feature>
<organism evidence="2">
    <name type="scientific">Prunus dulcis</name>
    <name type="common">Almond</name>
    <name type="synonym">Amygdalus dulcis</name>
    <dbReference type="NCBI Taxonomy" id="3755"/>
    <lineage>
        <taxon>Eukaryota</taxon>
        <taxon>Viridiplantae</taxon>
        <taxon>Streptophyta</taxon>
        <taxon>Embryophyta</taxon>
        <taxon>Tracheophyta</taxon>
        <taxon>Spermatophyta</taxon>
        <taxon>Magnoliopsida</taxon>
        <taxon>eudicotyledons</taxon>
        <taxon>Gunneridae</taxon>
        <taxon>Pentapetalae</taxon>
        <taxon>rosids</taxon>
        <taxon>fabids</taxon>
        <taxon>Rosales</taxon>
        <taxon>Rosaceae</taxon>
        <taxon>Amygdaloideae</taxon>
        <taxon>Amygdaleae</taxon>
        <taxon>Prunus</taxon>
    </lineage>
</organism>
<protein>
    <submittedName>
        <fullName evidence="2">Transposable element protein</fullName>
    </submittedName>
</protein>
<dbReference type="AlphaFoldDB" id="A0A4Y1RSD5"/>
<reference evidence="2" key="1">
    <citation type="journal article" date="2019" name="Science">
        <title>Mutation of a bHLH transcription factor allowed almond domestication.</title>
        <authorList>
            <person name="Sanchez-Perez R."/>
            <person name="Pavan S."/>
            <person name="Mazzeo R."/>
            <person name="Moldovan C."/>
            <person name="Aiese Cigliano R."/>
            <person name="Del Cueto J."/>
            <person name="Ricciardi F."/>
            <person name="Lotti C."/>
            <person name="Ricciardi L."/>
            <person name="Dicenta F."/>
            <person name="Lopez-Marques R.L."/>
            <person name="Lindberg Moller B."/>
        </authorList>
    </citation>
    <scope>NUCLEOTIDE SEQUENCE</scope>
</reference>
<evidence type="ECO:0000313" key="2">
    <source>
        <dbReference type="EMBL" id="BBH07272.1"/>
    </source>
</evidence>
<proteinExistence type="predicted"/>
<accession>A0A4Y1RSD5</accession>
<feature type="domain" description="Reverse transcriptase Ty1/copia-type" evidence="1">
    <location>
        <begin position="103"/>
        <end position="176"/>
    </location>
</feature>
<gene>
    <name evidence="2" type="ORF">Prudu_019152</name>
</gene>
<evidence type="ECO:0000259" key="1">
    <source>
        <dbReference type="Pfam" id="PF07727"/>
    </source>
</evidence>
<name>A0A4Y1RSD5_PRUDU</name>